<dbReference type="EMBL" id="JBJURJ010000018">
    <property type="protein sequence ID" value="MFM9331463.1"/>
    <property type="molecule type" value="Genomic_DNA"/>
</dbReference>
<evidence type="ECO:0000313" key="1">
    <source>
        <dbReference type="EMBL" id="MFM9331463.1"/>
    </source>
</evidence>
<name>A0ACC7P3B5_9BACL</name>
<comment type="caution">
    <text evidence="1">The sequence shown here is derived from an EMBL/GenBank/DDBJ whole genome shotgun (WGS) entry which is preliminary data.</text>
</comment>
<evidence type="ECO:0000313" key="2">
    <source>
        <dbReference type="Proteomes" id="UP001631969"/>
    </source>
</evidence>
<sequence>MAGIFKSTENEQEYLRCYSNSLALFEADCTSLTVPTSWGETRVLRFGDTGKPPLVLLHGMTMSSTMWYPNVKHWLKERCVYTVDVMGDFGRSQPDRAVKSRQDARQWLLEVMDGLRLDSTDLAGHSMGGFLALNFALAHPERISRLMLYAPAGTFHKISFKFFAKIYPALLFHTEKWIDRAFAWFSGKGEPLHPVFRAQVLAGYRYAKPLLQVMPSVFPKEEFKDFQVATLLLVGDKEVIYPAGKAVENARSLIPGIEARLIPGASHSLTIEHADIVNQLTLDFLKTAPRTMEAR</sequence>
<gene>
    <name evidence="1" type="ORF">ACI1P1_24510</name>
</gene>
<protein>
    <submittedName>
        <fullName evidence="1">Alpha/beta fold hydrolase</fullName>
    </submittedName>
</protein>
<reference evidence="1" key="1">
    <citation type="submission" date="2024-12" db="EMBL/GenBank/DDBJ databases">
        <authorList>
            <person name="Wu N."/>
        </authorList>
    </citation>
    <scope>NUCLEOTIDE SEQUENCE</scope>
    <source>
        <strain evidence="1">P15</strain>
    </source>
</reference>
<proteinExistence type="predicted"/>
<accession>A0ACC7P3B5</accession>
<keyword evidence="2" id="KW-1185">Reference proteome</keyword>
<organism evidence="1 2">
    <name type="scientific">Paenibacillus mesotrionivorans</name>
    <dbReference type="NCBI Taxonomy" id="3160968"/>
    <lineage>
        <taxon>Bacteria</taxon>
        <taxon>Bacillati</taxon>
        <taxon>Bacillota</taxon>
        <taxon>Bacilli</taxon>
        <taxon>Bacillales</taxon>
        <taxon>Paenibacillaceae</taxon>
        <taxon>Paenibacillus</taxon>
    </lineage>
</organism>
<keyword evidence="1" id="KW-0378">Hydrolase</keyword>
<dbReference type="Proteomes" id="UP001631969">
    <property type="component" value="Unassembled WGS sequence"/>
</dbReference>